<evidence type="ECO:0000313" key="3">
    <source>
        <dbReference type="Proteomes" id="UP000198623"/>
    </source>
</evidence>
<feature type="transmembrane region" description="Helical" evidence="1">
    <location>
        <begin position="220"/>
        <end position="241"/>
    </location>
</feature>
<dbReference type="Proteomes" id="UP000198623">
    <property type="component" value="Unassembled WGS sequence"/>
</dbReference>
<dbReference type="AlphaFoldDB" id="A0A1I2W1Q3"/>
<gene>
    <name evidence="2" type="ORF">SAMN05216175_12156</name>
</gene>
<organism evidence="2 3">
    <name type="scientific">Neptunomonas qingdaonensis</name>
    <dbReference type="NCBI Taxonomy" id="1045558"/>
    <lineage>
        <taxon>Bacteria</taxon>
        <taxon>Pseudomonadati</taxon>
        <taxon>Pseudomonadota</taxon>
        <taxon>Gammaproteobacteria</taxon>
        <taxon>Oceanospirillales</taxon>
        <taxon>Oceanospirillaceae</taxon>
        <taxon>Neptunomonas</taxon>
    </lineage>
</organism>
<keyword evidence="1" id="KW-1133">Transmembrane helix</keyword>
<sequence length="252" mass="28206">MSDTSKVYPRAVYLRNLLVAHVTGRNVNESDYHKLRQYFMGLPETSEIVPKMVIEHADLPGLWHSMRYNYASHEDRKAYVVEQFQIFLDKIAPQGEQGSASVGSAYPLIDEEKLHAVWSSASELVLKSPDVAVQQMKSLVENLCYQLLKNLKVVPDPQEHDLSVIATLTERSLLLSPGKKHYLVIKQLITGCGGTLASIDSFIVDRAHVNYQHSDDAGSAGLILINLYGSLASMLLAAWRVRELLQEGSMQR</sequence>
<keyword evidence="1" id="KW-0472">Membrane</keyword>
<dbReference type="EMBL" id="FOOU01000021">
    <property type="protein sequence ID" value="SFG95378.1"/>
    <property type="molecule type" value="Genomic_DNA"/>
</dbReference>
<evidence type="ECO:0000313" key="2">
    <source>
        <dbReference type="EMBL" id="SFG95378.1"/>
    </source>
</evidence>
<evidence type="ECO:0000256" key="1">
    <source>
        <dbReference type="SAM" id="Phobius"/>
    </source>
</evidence>
<keyword evidence="1" id="KW-0812">Transmembrane</keyword>
<dbReference type="OrthoDB" id="6116987at2"/>
<dbReference type="STRING" id="1045558.SAMN05216175_12156"/>
<reference evidence="3" key="1">
    <citation type="submission" date="2016-10" db="EMBL/GenBank/DDBJ databases">
        <authorList>
            <person name="Varghese N."/>
            <person name="Submissions S."/>
        </authorList>
    </citation>
    <scope>NUCLEOTIDE SEQUENCE [LARGE SCALE GENOMIC DNA]</scope>
    <source>
        <strain evidence="3">CGMCC 1.10971</strain>
    </source>
</reference>
<accession>A0A1I2W1Q3</accession>
<evidence type="ECO:0008006" key="4">
    <source>
        <dbReference type="Google" id="ProtNLM"/>
    </source>
</evidence>
<dbReference type="RefSeq" id="WP_090730771.1">
    <property type="nucleotide sequence ID" value="NZ_FOOU01000021.1"/>
</dbReference>
<name>A0A1I2W1Q3_9GAMM</name>
<protein>
    <recommendedName>
        <fullName evidence="4">Abortive infection C-terminus</fullName>
    </recommendedName>
</protein>
<keyword evidence="3" id="KW-1185">Reference proteome</keyword>
<proteinExistence type="predicted"/>